<evidence type="ECO:0000313" key="2">
    <source>
        <dbReference type="EMBL" id="MBD7908940.1"/>
    </source>
</evidence>
<feature type="transmembrane region" description="Helical" evidence="1">
    <location>
        <begin position="22"/>
        <end position="47"/>
    </location>
</feature>
<dbReference type="Proteomes" id="UP000659496">
    <property type="component" value="Unassembled WGS sequence"/>
</dbReference>
<name>A0ABR8PL95_9BACL</name>
<feature type="transmembrane region" description="Helical" evidence="1">
    <location>
        <begin position="284"/>
        <end position="317"/>
    </location>
</feature>
<feature type="transmembrane region" description="Helical" evidence="1">
    <location>
        <begin position="111"/>
        <end position="128"/>
    </location>
</feature>
<evidence type="ECO:0000256" key="1">
    <source>
        <dbReference type="SAM" id="Phobius"/>
    </source>
</evidence>
<dbReference type="Pfam" id="PF05975">
    <property type="entry name" value="EcsB"/>
    <property type="match status" value="1"/>
</dbReference>
<keyword evidence="1" id="KW-1133">Transmembrane helix</keyword>
<gene>
    <name evidence="2" type="ORF">H9659_11415</name>
</gene>
<keyword evidence="3" id="KW-1185">Reference proteome</keyword>
<dbReference type="InterPro" id="IPR010288">
    <property type="entry name" value="EcsB_ABC"/>
</dbReference>
<feature type="transmembrane region" description="Helical" evidence="1">
    <location>
        <begin position="134"/>
        <end position="153"/>
    </location>
</feature>
<keyword evidence="1" id="KW-0472">Membrane</keyword>
<feature type="transmembrane region" description="Helical" evidence="1">
    <location>
        <begin position="361"/>
        <end position="388"/>
    </location>
</feature>
<organism evidence="2 3">
    <name type="scientific">Sporosarcina gallistercoris</name>
    <dbReference type="NCBI Taxonomy" id="2762245"/>
    <lineage>
        <taxon>Bacteria</taxon>
        <taxon>Bacillati</taxon>
        <taxon>Bacillota</taxon>
        <taxon>Bacilli</taxon>
        <taxon>Bacillales</taxon>
        <taxon>Caryophanaceae</taxon>
        <taxon>Sporosarcina</taxon>
    </lineage>
</organism>
<dbReference type="PIRSF" id="PIRSF037259">
    <property type="entry name" value="EcsB_ABC"/>
    <property type="match status" value="1"/>
</dbReference>
<dbReference type="EMBL" id="JACSQY010000008">
    <property type="protein sequence ID" value="MBD7908940.1"/>
    <property type="molecule type" value="Genomic_DNA"/>
</dbReference>
<feature type="transmembrane region" description="Helical" evidence="1">
    <location>
        <begin position="174"/>
        <end position="202"/>
    </location>
</feature>
<evidence type="ECO:0000313" key="3">
    <source>
        <dbReference type="Proteomes" id="UP000659496"/>
    </source>
</evidence>
<dbReference type="RefSeq" id="WP_191690574.1">
    <property type="nucleotide sequence ID" value="NZ_JACSQY010000008.1"/>
</dbReference>
<keyword evidence="1" id="KW-0812">Transmembrane</keyword>
<comment type="caution">
    <text evidence="2">The sequence shown here is derived from an EMBL/GenBank/DDBJ whole genome shotgun (WGS) entry which is preliminary data.</text>
</comment>
<sequence length="402" mass="45763">MNSLRDVWGSRFGKYVMELQRYLQYVFTGHLAIVLLFSIGAAGYAYSEWLKDVPADLPAIWLIALLLAGSTFIATPVTLLKPADAVYLLPLEKELPTYTGRALNWTFFSKLPLPVIVFIVALPMLSAYDIGGKSVFGLLLLLIIAAMYSSVRIEFFYRKANEGQGVWQDRFIRFVLNMLLFYAVLAEQWIILVVIAIAYILYGLLWMKKAAVQPFPYTHFIELEQNRMMGFYRFANYFTEVPHLKGSISKRSWLGLFMPVANVEHTEAQSFLLRRTFIRTDESFWLWLRLTALSIIGVLFIPFPIVAFVFIGALAFASAIQTLQTLRGGDEFRMDLLFPNTEETRPKEIFRLTERVQWLQAGLVAIAGLLMHGLSVTPLIMGAVVLIISEATIRLSNNKEEE</sequence>
<proteinExistence type="predicted"/>
<reference evidence="2 3" key="1">
    <citation type="submission" date="2020-08" db="EMBL/GenBank/DDBJ databases">
        <title>A Genomic Blueprint of the Chicken Gut Microbiome.</title>
        <authorList>
            <person name="Gilroy R."/>
            <person name="Ravi A."/>
            <person name="Getino M."/>
            <person name="Pursley I."/>
            <person name="Horton D.L."/>
            <person name="Alikhan N.-F."/>
            <person name="Baker D."/>
            <person name="Gharbi K."/>
            <person name="Hall N."/>
            <person name="Watson M."/>
            <person name="Adriaenssens E.M."/>
            <person name="Foster-Nyarko E."/>
            <person name="Jarju S."/>
            <person name="Secka A."/>
            <person name="Antonio M."/>
            <person name="Oren A."/>
            <person name="Chaudhuri R."/>
            <person name="La Ragione R.M."/>
            <person name="Hildebrand F."/>
            <person name="Pallen M.J."/>
        </authorList>
    </citation>
    <scope>NUCLEOTIDE SEQUENCE [LARGE SCALE GENOMIC DNA]</scope>
    <source>
        <strain evidence="2 3">Sa3CUA8</strain>
    </source>
</reference>
<protein>
    <submittedName>
        <fullName evidence="2">ABC transporter permease</fullName>
    </submittedName>
</protein>
<feature type="transmembrane region" description="Helical" evidence="1">
    <location>
        <begin position="59"/>
        <end position="80"/>
    </location>
</feature>
<accession>A0ABR8PL95</accession>